<dbReference type="RefSeq" id="WP_090293792.1">
    <property type="nucleotide sequence ID" value="NZ_FNKI01000002.1"/>
</dbReference>
<keyword evidence="2" id="KW-1185">Reference proteome</keyword>
<evidence type="ECO:0000313" key="1">
    <source>
        <dbReference type="EMBL" id="SDW03477.1"/>
    </source>
</evidence>
<evidence type="ECO:0008006" key="3">
    <source>
        <dbReference type="Google" id="ProtNLM"/>
    </source>
</evidence>
<reference evidence="2" key="1">
    <citation type="submission" date="2016-10" db="EMBL/GenBank/DDBJ databases">
        <authorList>
            <person name="Varghese N."/>
            <person name="Submissions S."/>
        </authorList>
    </citation>
    <scope>NUCLEOTIDE SEQUENCE [LARGE SCALE GENOMIC DNA]</scope>
    <source>
        <strain evidence="2">DSM 25030</strain>
    </source>
</reference>
<name>A0A1H2Q8B5_9FLAO</name>
<dbReference type="EMBL" id="FNMY01000001">
    <property type="protein sequence ID" value="SDW03477.1"/>
    <property type="molecule type" value="Genomic_DNA"/>
</dbReference>
<dbReference type="STRING" id="1073328.SAMN05216294_1471"/>
<organism evidence="1 2">
    <name type="scientific">Flagellimonas zhangzhouensis</name>
    <dbReference type="NCBI Taxonomy" id="1073328"/>
    <lineage>
        <taxon>Bacteria</taxon>
        <taxon>Pseudomonadati</taxon>
        <taxon>Bacteroidota</taxon>
        <taxon>Flavobacteriia</taxon>
        <taxon>Flavobacteriales</taxon>
        <taxon>Flavobacteriaceae</taxon>
        <taxon>Flagellimonas</taxon>
    </lineage>
</organism>
<dbReference type="OrthoDB" id="832379at2"/>
<proteinExistence type="predicted"/>
<dbReference type="Proteomes" id="UP000199592">
    <property type="component" value="Unassembled WGS sequence"/>
</dbReference>
<accession>A0A1H2Q8B5</accession>
<sequence length="586" mass="65925">MKKFVNNILQFALVVLVLSFTSCQEEFEDIGGDPESIEVGSSTALLIEQTSSHDGSYDNIVDGASCVAIQFPYTVSVNGVDITIDSEADLDVVEEIFDSLEEADHVLDILFPITITLSDFTEITIENQAQLETYIDDCLEGGDDDDIECIDFVYPITLYTFDINDQQTGEVAVESDFGLRRFFAELESDALVSIQYPISLKKYDGTVITVNNNAELAQALALAKDMCDEDDDNDYNDDDFTEEELDAILVSCPFEIRQVIRNEVDSTEQYLERLMIFNEDGTVTYHGVLNAEVNGTWSTSQTDNGVLLSLDFETMADFTLEWYVYELEEGVIKFYKDNGNRIVLRKNCEAEPSPEVDRETLISILQNCEWIIKKVKNRGEEIERLLGYEFKFMAGGVVTLGNGVSASEGTWDIGLNSQMQLSLMIAIEAEAQLSFEWPLIDLLDSRLKFKNETTDHEMILLKVCEDSADDGDVLEIRNTLMGGAWNVALYQYGEVDLSPSYAGMDFTFQEVHQLQVSMGTNTVADGLWRVLRDSEEGLKLYINFDTMDDLAELTEDWKFVSMTATRIELKDESGDGTIKTLVFEKP</sequence>
<dbReference type="AlphaFoldDB" id="A0A1H2Q8B5"/>
<dbReference type="PROSITE" id="PS51257">
    <property type="entry name" value="PROKAR_LIPOPROTEIN"/>
    <property type="match status" value="1"/>
</dbReference>
<evidence type="ECO:0000313" key="2">
    <source>
        <dbReference type="Proteomes" id="UP000199592"/>
    </source>
</evidence>
<gene>
    <name evidence="1" type="ORF">SAMN04487892_0122</name>
</gene>
<protein>
    <recommendedName>
        <fullName evidence="3">Lipocalin-like domain-containing protein</fullName>
    </recommendedName>
</protein>